<dbReference type="GO" id="GO:0006108">
    <property type="term" value="P:malate metabolic process"/>
    <property type="evidence" value="ECO:0007669"/>
    <property type="project" value="TreeGrafter"/>
</dbReference>
<dbReference type="InterPro" id="IPR005677">
    <property type="entry name" value="Fum_hydII"/>
</dbReference>
<dbReference type="Proteomes" id="UP001207408">
    <property type="component" value="Unassembled WGS sequence"/>
</dbReference>
<comment type="caution">
    <text evidence="2">The sequence shown here is derived from an EMBL/GenBank/DDBJ whole genome shotgun (WGS) entry which is preliminary data.</text>
</comment>
<dbReference type="InterPro" id="IPR022761">
    <property type="entry name" value="Fumarate_lyase_N"/>
</dbReference>
<evidence type="ECO:0000259" key="1">
    <source>
        <dbReference type="Pfam" id="PF00206"/>
    </source>
</evidence>
<keyword evidence="3" id="KW-1185">Reference proteome</keyword>
<organism evidence="2 3">
    <name type="scientific">Plebeiibacterium marinum</name>
    <dbReference type="NCBI Taxonomy" id="2992111"/>
    <lineage>
        <taxon>Bacteria</taxon>
        <taxon>Pseudomonadati</taxon>
        <taxon>Bacteroidota</taxon>
        <taxon>Bacteroidia</taxon>
        <taxon>Marinilabiliales</taxon>
        <taxon>Marinilabiliaceae</taxon>
        <taxon>Plebeiibacterium</taxon>
    </lineage>
</organism>
<dbReference type="GO" id="GO:0006106">
    <property type="term" value="P:fumarate metabolic process"/>
    <property type="evidence" value="ECO:0007669"/>
    <property type="project" value="InterPro"/>
</dbReference>
<evidence type="ECO:0000313" key="2">
    <source>
        <dbReference type="EMBL" id="MCW3807438.1"/>
    </source>
</evidence>
<dbReference type="EMBL" id="JAPDPI010000046">
    <property type="protein sequence ID" value="MCW3807438.1"/>
    <property type="molecule type" value="Genomic_DNA"/>
</dbReference>
<sequence length="82" mass="8836">MEGNQVVVYSNNKPGASIMPGKVNPKQVEAVTMVCFQILGNDTTIYTAGSGGHFEFNVFKPDMISEILGSTTLMVIVGHVFK</sequence>
<reference evidence="2" key="1">
    <citation type="submission" date="2022-10" db="EMBL/GenBank/DDBJ databases">
        <authorList>
            <person name="Yu W.X."/>
        </authorList>
    </citation>
    <scope>NUCLEOTIDE SEQUENCE</scope>
    <source>
        <strain evidence="2">D04</strain>
    </source>
</reference>
<accession>A0AAE3MG89</accession>
<dbReference type="InterPro" id="IPR008948">
    <property type="entry name" value="L-Aspartase-like"/>
</dbReference>
<evidence type="ECO:0000313" key="3">
    <source>
        <dbReference type="Proteomes" id="UP001207408"/>
    </source>
</evidence>
<gene>
    <name evidence="2" type="ORF">OM074_17535</name>
</gene>
<dbReference type="Gene3D" id="1.20.200.10">
    <property type="entry name" value="Fumarase/aspartase (Central domain)"/>
    <property type="match status" value="1"/>
</dbReference>
<dbReference type="PANTHER" id="PTHR11444:SF1">
    <property type="entry name" value="FUMARATE HYDRATASE, MITOCHONDRIAL"/>
    <property type="match status" value="1"/>
</dbReference>
<dbReference type="SUPFAM" id="SSF48557">
    <property type="entry name" value="L-aspartase-like"/>
    <property type="match status" value="1"/>
</dbReference>
<dbReference type="AlphaFoldDB" id="A0AAE3MG89"/>
<name>A0AAE3MG89_9BACT</name>
<protein>
    <submittedName>
        <fullName evidence="2">Lyase family protein</fullName>
    </submittedName>
</protein>
<dbReference type="GO" id="GO:0006099">
    <property type="term" value="P:tricarboxylic acid cycle"/>
    <property type="evidence" value="ECO:0007669"/>
    <property type="project" value="TreeGrafter"/>
</dbReference>
<dbReference type="Pfam" id="PF00206">
    <property type="entry name" value="Lyase_1"/>
    <property type="match status" value="1"/>
</dbReference>
<keyword evidence="2" id="KW-0456">Lyase</keyword>
<feature type="domain" description="Fumarate lyase N-terminal" evidence="1">
    <location>
        <begin position="10"/>
        <end position="40"/>
    </location>
</feature>
<dbReference type="GO" id="GO:0004333">
    <property type="term" value="F:fumarate hydratase activity"/>
    <property type="evidence" value="ECO:0007669"/>
    <property type="project" value="InterPro"/>
</dbReference>
<dbReference type="PANTHER" id="PTHR11444">
    <property type="entry name" value="ASPARTATEAMMONIA/ARGININOSUCCINATE/ADENYLOSUCCINATE LYASE"/>
    <property type="match status" value="1"/>
</dbReference>
<proteinExistence type="predicted"/>